<protein>
    <submittedName>
        <fullName evidence="2">Uncharacterized protein</fullName>
    </submittedName>
</protein>
<evidence type="ECO:0000256" key="1">
    <source>
        <dbReference type="SAM" id="SignalP"/>
    </source>
</evidence>
<sequence>MNARSFAAVAAALFSATVAYGQEYQVRGITLGQDNPGPEVHIHQDGGAPDAGVLEVKSFLNEDGVALKLKGPKLVITTQAGAASVKDPAQLIGSCTLPAKGGTVILLFVPEKAGSPTSKILVIDDSKKAFPPGSFKIANLSSLPVKLELEKKEFAFKPGEIRNIENPPVNEAQSSALKGTCEVAGQWELFSSGAWPNPGGKRVLQVITDNPETKLVDIRGFRDVATPP</sequence>
<dbReference type="Proteomes" id="UP001371305">
    <property type="component" value="Unassembled WGS sequence"/>
</dbReference>
<comment type="caution">
    <text evidence="2">The sequence shown here is derived from an EMBL/GenBank/DDBJ whole genome shotgun (WGS) entry which is preliminary data.</text>
</comment>
<proteinExistence type="predicted"/>
<evidence type="ECO:0000313" key="3">
    <source>
        <dbReference type="Proteomes" id="UP001371305"/>
    </source>
</evidence>
<feature type="signal peptide" evidence="1">
    <location>
        <begin position="1"/>
        <end position="21"/>
    </location>
</feature>
<feature type="chain" id="PRO_5045847774" evidence="1">
    <location>
        <begin position="22"/>
        <end position="228"/>
    </location>
</feature>
<keyword evidence="1" id="KW-0732">Signal</keyword>
<evidence type="ECO:0000313" key="2">
    <source>
        <dbReference type="EMBL" id="MEK7951334.1"/>
    </source>
</evidence>
<reference evidence="2 3" key="1">
    <citation type="submission" date="2024-04" db="EMBL/GenBank/DDBJ databases">
        <title>Luteolibacter sp. isolated from soil.</title>
        <authorList>
            <person name="An J."/>
        </authorList>
    </citation>
    <scope>NUCLEOTIDE SEQUENCE [LARGE SCALE GENOMIC DNA]</scope>
    <source>
        <strain evidence="2 3">Y139</strain>
    </source>
</reference>
<keyword evidence="3" id="KW-1185">Reference proteome</keyword>
<gene>
    <name evidence="2" type="ORF">WKV53_12535</name>
</gene>
<dbReference type="RefSeq" id="WP_341404937.1">
    <property type="nucleotide sequence ID" value="NZ_JBBUKT010000004.1"/>
</dbReference>
<name>A0ABU9AWH5_9BACT</name>
<organism evidence="2 3">
    <name type="scientific">Luteolibacter soli</name>
    <dbReference type="NCBI Taxonomy" id="3135280"/>
    <lineage>
        <taxon>Bacteria</taxon>
        <taxon>Pseudomonadati</taxon>
        <taxon>Verrucomicrobiota</taxon>
        <taxon>Verrucomicrobiia</taxon>
        <taxon>Verrucomicrobiales</taxon>
        <taxon>Verrucomicrobiaceae</taxon>
        <taxon>Luteolibacter</taxon>
    </lineage>
</organism>
<dbReference type="EMBL" id="JBBUKT010000004">
    <property type="protein sequence ID" value="MEK7951334.1"/>
    <property type="molecule type" value="Genomic_DNA"/>
</dbReference>
<accession>A0ABU9AWH5</accession>